<feature type="signal peptide" evidence="2">
    <location>
        <begin position="1"/>
        <end position="24"/>
    </location>
</feature>
<dbReference type="InterPro" id="IPR053224">
    <property type="entry name" value="Sensory_adhesion_molecule"/>
</dbReference>
<name>A0AAN8V6H1_9MAGN</name>
<protein>
    <recommendedName>
        <fullName evidence="5">SMP-30/Gluconolactonase/LRE-like region domain-containing protein</fullName>
    </recommendedName>
</protein>
<proteinExistence type="predicted"/>
<keyword evidence="4" id="KW-1185">Reference proteome</keyword>
<keyword evidence="1" id="KW-1133">Transmembrane helix</keyword>
<keyword evidence="1" id="KW-0812">Transmembrane</keyword>
<dbReference type="EMBL" id="JBAMMX010000019">
    <property type="protein sequence ID" value="KAK6922243.1"/>
    <property type="molecule type" value="Genomic_DNA"/>
</dbReference>
<dbReference type="AlphaFoldDB" id="A0AAN8V6H1"/>
<keyword evidence="2" id="KW-0732">Signal</keyword>
<sequence length="365" mass="40417">MMFSLKFCLLISILILSLVFPVNAGKRHAINFRSPNLYPEGLTYDPKAQHFVAGSIHHRTIVSISDAGVVETLISDPSLPENATVLGLTVDPVSRRLLAVIHSADPLPHFNALAAYDLRTRRRIFLSPLTSPDDDDGVTRQTANDVALDPKGNAYVTNSIGNFIWKVNVEGEPSIFSRSKLFTNYPVNGSLPWNHCGLNGIAYVNKGYFLVVQSNTGKMFKVDADDGTARLVLINRDLPLADGIAVRSDGVVVIVSMNRAWFLKSSDGWGEAVIYDEITLDRGGFPTSVTMGGGDRAYVLYGHVEEGILGKSQREEFRIEEIKSGNDNGEENIWVFVLVGLAFAYLMYWRFQMGQLIKNMDKKTQ</sequence>
<dbReference type="SUPFAM" id="SSF101898">
    <property type="entry name" value="NHL repeat"/>
    <property type="match status" value="1"/>
</dbReference>
<reference evidence="3 4" key="1">
    <citation type="submission" date="2023-12" db="EMBL/GenBank/DDBJ databases">
        <title>A high-quality genome assembly for Dillenia turbinata (Dilleniales).</title>
        <authorList>
            <person name="Chanderbali A."/>
        </authorList>
    </citation>
    <scope>NUCLEOTIDE SEQUENCE [LARGE SCALE GENOMIC DNA]</scope>
    <source>
        <strain evidence="3">LSX21</strain>
        <tissue evidence="3">Leaf</tissue>
    </source>
</reference>
<feature type="transmembrane region" description="Helical" evidence="1">
    <location>
        <begin position="333"/>
        <end position="351"/>
    </location>
</feature>
<feature type="chain" id="PRO_5042826487" description="SMP-30/Gluconolactonase/LRE-like region domain-containing protein" evidence="2">
    <location>
        <begin position="25"/>
        <end position="365"/>
    </location>
</feature>
<dbReference type="FunFam" id="2.120.10.30:FF:000089">
    <property type="entry name" value="Calcium-dependent phosphotriesterase superfamily protein"/>
    <property type="match status" value="1"/>
</dbReference>
<dbReference type="PANTHER" id="PTHR31460:SF3">
    <property type="entry name" value="MESOCENTIN"/>
    <property type="match status" value="1"/>
</dbReference>
<evidence type="ECO:0000313" key="4">
    <source>
        <dbReference type="Proteomes" id="UP001370490"/>
    </source>
</evidence>
<dbReference type="GO" id="GO:0005783">
    <property type="term" value="C:endoplasmic reticulum"/>
    <property type="evidence" value="ECO:0007669"/>
    <property type="project" value="TreeGrafter"/>
</dbReference>
<keyword evidence="1" id="KW-0472">Membrane</keyword>
<gene>
    <name evidence="3" type="ORF">RJ641_012750</name>
</gene>
<evidence type="ECO:0000256" key="1">
    <source>
        <dbReference type="SAM" id="Phobius"/>
    </source>
</evidence>
<evidence type="ECO:0000313" key="3">
    <source>
        <dbReference type="EMBL" id="KAK6922243.1"/>
    </source>
</evidence>
<evidence type="ECO:0000256" key="2">
    <source>
        <dbReference type="SAM" id="SignalP"/>
    </source>
</evidence>
<dbReference type="InterPro" id="IPR011042">
    <property type="entry name" value="6-blade_b-propeller_TolB-like"/>
</dbReference>
<dbReference type="Proteomes" id="UP001370490">
    <property type="component" value="Unassembled WGS sequence"/>
</dbReference>
<evidence type="ECO:0008006" key="5">
    <source>
        <dbReference type="Google" id="ProtNLM"/>
    </source>
</evidence>
<accession>A0AAN8V6H1</accession>
<dbReference type="PANTHER" id="PTHR31460">
    <property type="match status" value="1"/>
</dbReference>
<organism evidence="3 4">
    <name type="scientific">Dillenia turbinata</name>
    <dbReference type="NCBI Taxonomy" id="194707"/>
    <lineage>
        <taxon>Eukaryota</taxon>
        <taxon>Viridiplantae</taxon>
        <taxon>Streptophyta</taxon>
        <taxon>Embryophyta</taxon>
        <taxon>Tracheophyta</taxon>
        <taxon>Spermatophyta</taxon>
        <taxon>Magnoliopsida</taxon>
        <taxon>eudicotyledons</taxon>
        <taxon>Gunneridae</taxon>
        <taxon>Pentapetalae</taxon>
        <taxon>Dilleniales</taxon>
        <taxon>Dilleniaceae</taxon>
        <taxon>Dillenia</taxon>
    </lineage>
</organism>
<dbReference type="Gene3D" id="2.120.10.30">
    <property type="entry name" value="TolB, C-terminal domain"/>
    <property type="match status" value="1"/>
</dbReference>
<comment type="caution">
    <text evidence="3">The sequence shown here is derived from an EMBL/GenBank/DDBJ whole genome shotgun (WGS) entry which is preliminary data.</text>
</comment>